<dbReference type="RefSeq" id="WP_150935891.1">
    <property type="nucleotide sequence ID" value="NZ_VYTZ01000008.1"/>
</dbReference>
<evidence type="ECO:0000256" key="2">
    <source>
        <dbReference type="ARBA" id="ARBA00023015"/>
    </source>
</evidence>
<evidence type="ECO:0000313" key="8">
    <source>
        <dbReference type="EMBL" id="KAA9376389.1"/>
    </source>
</evidence>
<dbReference type="SMART" id="SM00421">
    <property type="entry name" value="HTH_LUXR"/>
    <property type="match status" value="1"/>
</dbReference>
<keyword evidence="4" id="KW-0804">Transcription</keyword>
<dbReference type="SUPFAM" id="SSF52172">
    <property type="entry name" value="CheY-like"/>
    <property type="match status" value="1"/>
</dbReference>
<evidence type="ECO:0000259" key="6">
    <source>
        <dbReference type="PROSITE" id="PS50043"/>
    </source>
</evidence>
<dbReference type="SUPFAM" id="SSF46894">
    <property type="entry name" value="C-terminal effector domain of the bipartite response regulators"/>
    <property type="match status" value="1"/>
</dbReference>
<name>A0A5J5JZK8_9ACTN</name>
<sequence length="217" mass="23711">MIKTLLVDDEALIRAGLRFILESAPDVEVVGEAEDGKQAVDAVHRLGPDVVLMDVRMPRYDGLAATGAIRRLARAPAVIILTTFDSDEHVFTALEAGACGFLLKDTSPHDLIRAIRLAHGGDSMLSPQVTRRLIHRLTTDQPIRRRRDALARLEALTGREREVLIEVGLGRSNSEIAALLNMSEATVKSHLSHLFDKLAVTNRVQVAIAAYRAGLVD</sequence>
<dbReference type="InterPro" id="IPR039420">
    <property type="entry name" value="WalR-like"/>
</dbReference>
<organism evidence="8 9">
    <name type="scientific">Microbispora cellulosiformans</name>
    <dbReference type="NCBI Taxonomy" id="2614688"/>
    <lineage>
        <taxon>Bacteria</taxon>
        <taxon>Bacillati</taxon>
        <taxon>Actinomycetota</taxon>
        <taxon>Actinomycetes</taxon>
        <taxon>Streptosporangiales</taxon>
        <taxon>Streptosporangiaceae</taxon>
        <taxon>Microbispora</taxon>
    </lineage>
</organism>
<dbReference type="CDD" id="cd06170">
    <property type="entry name" value="LuxR_C_like"/>
    <property type="match status" value="1"/>
</dbReference>
<dbReference type="Gene3D" id="3.40.50.2300">
    <property type="match status" value="1"/>
</dbReference>
<dbReference type="EMBL" id="VYTZ01000008">
    <property type="protein sequence ID" value="KAA9376389.1"/>
    <property type="molecule type" value="Genomic_DNA"/>
</dbReference>
<dbReference type="GO" id="GO:0006355">
    <property type="term" value="P:regulation of DNA-templated transcription"/>
    <property type="evidence" value="ECO:0007669"/>
    <property type="project" value="InterPro"/>
</dbReference>
<keyword evidence="3" id="KW-0238">DNA-binding</keyword>
<evidence type="ECO:0000256" key="3">
    <source>
        <dbReference type="ARBA" id="ARBA00023125"/>
    </source>
</evidence>
<feature type="modified residue" description="4-aspartylphosphate" evidence="5">
    <location>
        <position position="54"/>
    </location>
</feature>
<dbReference type="PROSITE" id="PS00622">
    <property type="entry name" value="HTH_LUXR_1"/>
    <property type="match status" value="1"/>
</dbReference>
<keyword evidence="1 5" id="KW-0597">Phosphoprotein</keyword>
<dbReference type="PROSITE" id="PS50110">
    <property type="entry name" value="RESPONSE_REGULATORY"/>
    <property type="match status" value="1"/>
</dbReference>
<feature type="domain" description="Response regulatory" evidence="7">
    <location>
        <begin position="3"/>
        <end position="119"/>
    </location>
</feature>
<dbReference type="InterPro" id="IPR000792">
    <property type="entry name" value="Tscrpt_reg_LuxR_C"/>
</dbReference>
<evidence type="ECO:0000256" key="1">
    <source>
        <dbReference type="ARBA" id="ARBA00022553"/>
    </source>
</evidence>
<dbReference type="Pfam" id="PF00072">
    <property type="entry name" value="Response_reg"/>
    <property type="match status" value="1"/>
</dbReference>
<dbReference type="CDD" id="cd17535">
    <property type="entry name" value="REC_NarL-like"/>
    <property type="match status" value="1"/>
</dbReference>
<evidence type="ECO:0000256" key="4">
    <source>
        <dbReference type="ARBA" id="ARBA00023163"/>
    </source>
</evidence>
<dbReference type="SMART" id="SM00448">
    <property type="entry name" value="REC"/>
    <property type="match status" value="1"/>
</dbReference>
<keyword evidence="2" id="KW-0805">Transcription regulation</keyword>
<dbReference type="GO" id="GO:0003677">
    <property type="term" value="F:DNA binding"/>
    <property type="evidence" value="ECO:0007669"/>
    <property type="project" value="UniProtKB-KW"/>
</dbReference>
<dbReference type="Proteomes" id="UP000327011">
    <property type="component" value="Unassembled WGS sequence"/>
</dbReference>
<dbReference type="InterPro" id="IPR058245">
    <property type="entry name" value="NreC/VraR/RcsB-like_REC"/>
</dbReference>
<dbReference type="PRINTS" id="PR00038">
    <property type="entry name" value="HTHLUXR"/>
</dbReference>
<gene>
    <name evidence="8" type="ORF">F5972_23515</name>
</gene>
<feature type="domain" description="HTH luxR-type" evidence="6">
    <location>
        <begin position="149"/>
        <end position="214"/>
    </location>
</feature>
<keyword evidence="9" id="KW-1185">Reference proteome</keyword>
<comment type="caution">
    <text evidence="8">The sequence shown here is derived from an EMBL/GenBank/DDBJ whole genome shotgun (WGS) entry which is preliminary data.</text>
</comment>
<evidence type="ECO:0000256" key="5">
    <source>
        <dbReference type="PROSITE-ProRule" id="PRU00169"/>
    </source>
</evidence>
<dbReference type="InterPro" id="IPR011006">
    <property type="entry name" value="CheY-like_superfamily"/>
</dbReference>
<evidence type="ECO:0000259" key="7">
    <source>
        <dbReference type="PROSITE" id="PS50110"/>
    </source>
</evidence>
<dbReference type="PANTHER" id="PTHR43214:SF24">
    <property type="entry name" value="TRANSCRIPTIONAL REGULATORY PROTEIN NARL-RELATED"/>
    <property type="match status" value="1"/>
</dbReference>
<dbReference type="InterPro" id="IPR001789">
    <property type="entry name" value="Sig_transdc_resp-reg_receiver"/>
</dbReference>
<dbReference type="AlphaFoldDB" id="A0A5J5JZK8"/>
<dbReference type="PROSITE" id="PS50043">
    <property type="entry name" value="HTH_LUXR_2"/>
    <property type="match status" value="1"/>
</dbReference>
<dbReference type="InterPro" id="IPR016032">
    <property type="entry name" value="Sig_transdc_resp-reg_C-effctor"/>
</dbReference>
<evidence type="ECO:0000313" key="9">
    <source>
        <dbReference type="Proteomes" id="UP000327011"/>
    </source>
</evidence>
<dbReference type="Pfam" id="PF00196">
    <property type="entry name" value="GerE"/>
    <property type="match status" value="1"/>
</dbReference>
<accession>A0A5J5JZK8</accession>
<dbReference type="GO" id="GO:0000160">
    <property type="term" value="P:phosphorelay signal transduction system"/>
    <property type="evidence" value="ECO:0007669"/>
    <property type="project" value="InterPro"/>
</dbReference>
<protein>
    <submittedName>
        <fullName evidence="8">Response regulator transcription factor</fullName>
    </submittedName>
</protein>
<dbReference type="PANTHER" id="PTHR43214">
    <property type="entry name" value="TWO-COMPONENT RESPONSE REGULATOR"/>
    <property type="match status" value="1"/>
</dbReference>
<proteinExistence type="predicted"/>
<reference evidence="8 9" key="1">
    <citation type="submission" date="2019-09" db="EMBL/GenBank/DDBJ databases">
        <title>Screening of Novel Bioactive Compounds from Soil-Associated.</title>
        <authorList>
            <person name="Gong X."/>
        </authorList>
    </citation>
    <scope>NUCLEOTIDE SEQUENCE [LARGE SCALE GENOMIC DNA]</scope>
    <source>
        <strain evidence="8 9">Gxj-6</strain>
    </source>
</reference>